<dbReference type="InterPro" id="IPR013597">
    <property type="entry name" value="Mat_intron_G2"/>
</dbReference>
<dbReference type="AlphaFoldDB" id="A0A1H8PF59"/>
<evidence type="ECO:0000313" key="4">
    <source>
        <dbReference type="Proteomes" id="UP000183063"/>
    </source>
</evidence>
<dbReference type="EMBL" id="FNXB01000019">
    <property type="protein sequence ID" value="SEI03225.1"/>
    <property type="molecule type" value="Genomic_DNA"/>
</dbReference>
<evidence type="ECO:0000259" key="1">
    <source>
        <dbReference type="Pfam" id="PF08388"/>
    </source>
</evidence>
<reference evidence="2" key="1">
    <citation type="submission" date="2016-10" db="EMBL/GenBank/DDBJ databases">
        <authorList>
            <person name="de Groot N.N."/>
        </authorList>
    </citation>
    <scope>NUCLEOTIDE SEQUENCE [LARGE SCALE GENOMIC DNA]</scope>
    <source>
        <strain evidence="2">CCBAU85039</strain>
    </source>
</reference>
<reference evidence="4" key="2">
    <citation type="submission" date="2016-10" db="EMBL/GenBank/DDBJ databases">
        <authorList>
            <person name="Wibberg D."/>
        </authorList>
    </citation>
    <scope>NUCLEOTIDE SEQUENCE [LARGE SCALE GENOMIC DNA]</scope>
</reference>
<keyword evidence="5" id="KW-1185">Reference proteome</keyword>
<name>A0A1H8PF59_9HYPH</name>
<reference evidence="3 5" key="3">
    <citation type="submission" date="2016-10" db="EMBL/GenBank/DDBJ databases">
        <authorList>
            <person name="Varghese N."/>
            <person name="Submissions S."/>
        </authorList>
    </citation>
    <scope>NUCLEOTIDE SEQUENCE [LARGE SCALE GENOMIC DNA]</scope>
    <source>
        <strain evidence="3 5">CGMCC 1.7071</strain>
    </source>
</reference>
<evidence type="ECO:0000313" key="3">
    <source>
        <dbReference type="EMBL" id="SEO40441.1"/>
    </source>
</evidence>
<dbReference type="STRING" id="501024.RTCCBAU85039_3858"/>
<gene>
    <name evidence="2" type="ORF">RTCCBAU85039_3858</name>
    <name evidence="3" type="ORF">SAMN05216228_1016153</name>
</gene>
<feature type="domain" description="Group II intron maturase-specific" evidence="1">
    <location>
        <begin position="1"/>
        <end position="56"/>
    </location>
</feature>
<evidence type="ECO:0000313" key="2">
    <source>
        <dbReference type="EMBL" id="SEI03225.1"/>
    </source>
</evidence>
<evidence type="ECO:0000313" key="5">
    <source>
        <dbReference type="Proteomes" id="UP000198939"/>
    </source>
</evidence>
<sequence length="117" mass="13767">MSLQDISRLFNPVLRGWVAYYGRFYPSATYPVFRHVNQTLIAWAMRKYRRLKRHKTRASPFLETVPEKQPRLFVHWQKEPSERLLAYSDEAGQSFRFHSGQHSDLKAAISRTDPGSV</sequence>
<dbReference type="EMBL" id="FOCV01000016">
    <property type="protein sequence ID" value="SEO40441.1"/>
    <property type="molecule type" value="Genomic_DNA"/>
</dbReference>
<dbReference type="Proteomes" id="UP000198939">
    <property type="component" value="Unassembled WGS sequence"/>
</dbReference>
<organism evidence="2 4">
    <name type="scientific">Rhizobium tibeticum</name>
    <dbReference type="NCBI Taxonomy" id="501024"/>
    <lineage>
        <taxon>Bacteria</taxon>
        <taxon>Pseudomonadati</taxon>
        <taxon>Pseudomonadota</taxon>
        <taxon>Alphaproteobacteria</taxon>
        <taxon>Hyphomicrobiales</taxon>
        <taxon>Rhizobiaceae</taxon>
        <taxon>Rhizobium/Agrobacterium group</taxon>
        <taxon>Rhizobium</taxon>
    </lineage>
</organism>
<dbReference type="Pfam" id="PF08388">
    <property type="entry name" value="GIIM"/>
    <property type="match status" value="1"/>
</dbReference>
<proteinExistence type="predicted"/>
<dbReference type="Proteomes" id="UP000183063">
    <property type="component" value="Unassembled WGS sequence"/>
</dbReference>
<accession>A0A1H8PF59</accession>
<protein>
    <submittedName>
        <fullName evidence="2">Group II intron, maturase-specific domain</fullName>
    </submittedName>
</protein>
<dbReference type="RefSeq" id="WP_072377785.1">
    <property type="nucleotide sequence ID" value="NZ_FNXB01000019.1"/>
</dbReference>